<organism evidence="3 4">
    <name type="scientific">Tetraparma gracilis</name>
    <dbReference type="NCBI Taxonomy" id="2962635"/>
    <lineage>
        <taxon>Eukaryota</taxon>
        <taxon>Sar</taxon>
        <taxon>Stramenopiles</taxon>
        <taxon>Ochrophyta</taxon>
        <taxon>Bolidophyceae</taxon>
        <taxon>Parmales</taxon>
        <taxon>Triparmaceae</taxon>
        <taxon>Tetraparma</taxon>
    </lineage>
</organism>
<dbReference type="Gene3D" id="3.40.20.10">
    <property type="entry name" value="Severin"/>
    <property type="match status" value="1"/>
</dbReference>
<evidence type="ECO:0000313" key="3">
    <source>
        <dbReference type="EMBL" id="GMI42279.1"/>
    </source>
</evidence>
<dbReference type="InterPro" id="IPR029006">
    <property type="entry name" value="ADF-H/Gelsolin-like_dom_sf"/>
</dbReference>
<sequence length="262" mass="27173">MSALAETADAPPAEEAPTNKGRRSSSAAALQGATAEEVKSLSSQFGIVEIKAGNTGAGAGGGFGMNAPGFGAKPKSFAGGGGRNKGFDVSAEVTAAWDKMCDDNDPTHFVLGSYSDDYKTLELNSTGEGRLGAFVEALNGLGDARIGWGGFRCYGVDDRGTTVSKRAKMVFVQYMPSGAPAMKKAKMGSQKGAVKGAFTKAHCDVMVEDPADLVKDELVKDLQAATGAHKPNGYEFEVGEFVDADYYNLGIGKNAKGETSTK</sequence>
<evidence type="ECO:0000256" key="1">
    <source>
        <dbReference type="SAM" id="MobiDB-lite"/>
    </source>
</evidence>
<comment type="caution">
    <text evidence="3">The sequence shown here is derived from an EMBL/GenBank/DDBJ whole genome shotgun (WGS) entry which is preliminary data.</text>
</comment>
<reference evidence="3 4" key="1">
    <citation type="journal article" date="2023" name="Commun. Biol.">
        <title>Genome analysis of Parmales, the sister group of diatoms, reveals the evolutionary specialization of diatoms from phago-mixotrophs to photoautotrophs.</title>
        <authorList>
            <person name="Ban H."/>
            <person name="Sato S."/>
            <person name="Yoshikawa S."/>
            <person name="Yamada K."/>
            <person name="Nakamura Y."/>
            <person name="Ichinomiya M."/>
            <person name="Sato N."/>
            <person name="Blanc-Mathieu R."/>
            <person name="Endo H."/>
            <person name="Kuwata A."/>
            <person name="Ogata H."/>
        </authorList>
    </citation>
    <scope>NUCLEOTIDE SEQUENCE [LARGE SCALE GENOMIC DNA]</scope>
</reference>
<feature type="region of interest" description="Disordered" evidence="1">
    <location>
        <begin position="1"/>
        <end position="33"/>
    </location>
</feature>
<accession>A0ABQ6N865</accession>
<feature type="compositionally biased region" description="Low complexity" evidence="1">
    <location>
        <begin position="1"/>
        <end position="16"/>
    </location>
</feature>
<dbReference type="Proteomes" id="UP001165060">
    <property type="component" value="Unassembled WGS sequence"/>
</dbReference>
<dbReference type="SUPFAM" id="SSF55753">
    <property type="entry name" value="Actin depolymerizing proteins"/>
    <property type="match status" value="1"/>
</dbReference>
<evidence type="ECO:0000259" key="2">
    <source>
        <dbReference type="PROSITE" id="PS51263"/>
    </source>
</evidence>
<feature type="domain" description="ADF-H" evidence="2">
    <location>
        <begin position="86"/>
        <end position="223"/>
    </location>
</feature>
<name>A0ABQ6N865_9STRA</name>
<protein>
    <recommendedName>
        <fullName evidence="2">ADF-H domain-containing protein</fullName>
    </recommendedName>
</protein>
<proteinExistence type="predicted"/>
<dbReference type="EMBL" id="BRYB01002273">
    <property type="protein sequence ID" value="GMI42279.1"/>
    <property type="molecule type" value="Genomic_DNA"/>
</dbReference>
<dbReference type="PROSITE" id="PS51263">
    <property type="entry name" value="ADF_H"/>
    <property type="match status" value="1"/>
</dbReference>
<keyword evidence="4" id="KW-1185">Reference proteome</keyword>
<dbReference type="Pfam" id="PF00241">
    <property type="entry name" value="Cofilin_ADF"/>
    <property type="match status" value="1"/>
</dbReference>
<dbReference type="InterPro" id="IPR002108">
    <property type="entry name" value="ADF-H"/>
</dbReference>
<evidence type="ECO:0000313" key="4">
    <source>
        <dbReference type="Proteomes" id="UP001165060"/>
    </source>
</evidence>
<gene>
    <name evidence="3" type="ORF">TeGR_g9949</name>
</gene>